<sequence length="155" mass="16339">MSTVRLLVQTGPSGRPVHEDVPAVAEGSGWRLTASPGLAMGAAAGDLLTVAPDHSFTVVERGGNIAVHVSAPAEAAADLSSLRAAVERMGGRCDGVGWTRDRTASLTVFTIPLSAGWSAIESAMNAYQARVPTGEWYYVNVYDPADDTTPLNWWL</sequence>
<dbReference type="Proteomes" id="UP000660680">
    <property type="component" value="Unassembled WGS sequence"/>
</dbReference>
<comment type="caution">
    <text evidence="1">The sequence shown here is derived from an EMBL/GenBank/DDBJ whole genome shotgun (WGS) entry which is preliminary data.</text>
</comment>
<protein>
    <recommendedName>
        <fullName evidence="3">DUF4265 domain-containing protein</fullName>
    </recommendedName>
</protein>
<organism evidence="1 2">
    <name type="scientific">Actinokineospora fastidiosa</name>
    <dbReference type="NCBI Taxonomy" id="1816"/>
    <lineage>
        <taxon>Bacteria</taxon>
        <taxon>Bacillati</taxon>
        <taxon>Actinomycetota</taxon>
        <taxon>Actinomycetes</taxon>
        <taxon>Pseudonocardiales</taxon>
        <taxon>Pseudonocardiaceae</taxon>
        <taxon>Actinokineospora</taxon>
    </lineage>
</organism>
<dbReference type="InterPro" id="IPR025361">
    <property type="entry name" value="DUF4265"/>
</dbReference>
<accession>A0A918GQ13</accession>
<evidence type="ECO:0000313" key="2">
    <source>
        <dbReference type="Proteomes" id="UP000660680"/>
    </source>
</evidence>
<reference evidence="1" key="2">
    <citation type="submission" date="2020-09" db="EMBL/GenBank/DDBJ databases">
        <authorList>
            <person name="Sun Q."/>
            <person name="Ohkuma M."/>
        </authorList>
    </citation>
    <scope>NUCLEOTIDE SEQUENCE</scope>
    <source>
        <strain evidence="1">JCM 3276</strain>
    </source>
</reference>
<evidence type="ECO:0008006" key="3">
    <source>
        <dbReference type="Google" id="ProtNLM"/>
    </source>
</evidence>
<name>A0A918GQ13_9PSEU</name>
<dbReference type="EMBL" id="BMRB01000005">
    <property type="protein sequence ID" value="GGS48917.1"/>
    <property type="molecule type" value="Genomic_DNA"/>
</dbReference>
<reference evidence="1" key="1">
    <citation type="journal article" date="2014" name="Int. J. Syst. Evol. Microbiol.">
        <title>Complete genome sequence of Corynebacterium casei LMG S-19264T (=DSM 44701T), isolated from a smear-ripened cheese.</title>
        <authorList>
            <consortium name="US DOE Joint Genome Institute (JGI-PGF)"/>
            <person name="Walter F."/>
            <person name="Albersmeier A."/>
            <person name="Kalinowski J."/>
            <person name="Ruckert C."/>
        </authorList>
    </citation>
    <scope>NUCLEOTIDE SEQUENCE</scope>
    <source>
        <strain evidence="1">JCM 3276</strain>
    </source>
</reference>
<dbReference type="AlphaFoldDB" id="A0A918GQ13"/>
<dbReference type="RefSeq" id="WP_189213031.1">
    <property type="nucleotide sequence ID" value="NZ_BMRB01000005.1"/>
</dbReference>
<keyword evidence="2" id="KW-1185">Reference proteome</keyword>
<gene>
    <name evidence="1" type="ORF">GCM10010171_50030</name>
</gene>
<evidence type="ECO:0000313" key="1">
    <source>
        <dbReference type="EMBL" id="GGS48917.1"/>
    </source>
</evidence>
<dbReference type="Pfam" id="PF14085">
    <property type="entry name" value="DUF4265"/>
    <property type="match status" value="1"/>
</dbReference>
<proteinExistence type="predicted"/>